<organism evidence="13 14">
    <name type="scientific">Legionella bozemanae</name>
    <name type="common">Fluoribacter bozemanae</name>
    <dbReference type="NCBI Taxonomy" id="447"/>
    <lineage>
        <taxon>Bacteria</taxon>
        <taxon>Pseudomonadati</taxon>
        <taxon>Pseudomonadota</taxon>
        <taxon>Gammaproteobacteria</taxon>
        <taxon>Legionellales</taxon>
        <taxon>Legionellaceae</taxon>
        <taxon>Legionella</taxon>
    </lineage>
</organism>
<keyword evidence="7" id="KW-0630">Potassium</keyword>
<feature type="transmembrane region" description="Helical" evidence="11">
    <location>
        <begin position="278"/>
        <end position="298"/>
    </location>
</feature>
<evidence type="ECO:0000256" key="3">
    <source>
        <dbReference type="ARBA" id="ARBA00022448"/>
    </source>
</evidence>
<evidence type="ECO:0000256" key="7">
    <source>
        <dbReference type="ARBA" id="ARBA00022958"/>
    </source>
</evidence>
<feature type="domain" description="RCK N-terminal" evidence="12">
    <location>
        <begin position="410"/>
        <end position="526"/>
    </location>
</feature>
<dbReference type="PROSITE" id="PS51201">
    <property type="entry name" value="RCK_N"/>
    <property type="match status" value="1"/>
</dbReference>
<keyword evidence="6 11" id="KW-0812">Transmembrane</keyword>
<feature type="transmembrane region" description="Helical" evidence="11">
    <location>
        <begin position="6"/>
        <end position="24"/>
    </location>
</feature>
<dbReference type="GO" id="GO:0012505">
    <property type="term" value="C:endomembrane system"/>
    <property type="evidence" value="ECO:0007669"/>
    <property type="project" value="UniProtKB-SubCell"/>
</dbReference>
<dbReference type="PANTHER" id="PTHR46157">
    <property type="entry name" value="K(+) EFFLUX ANTIPORTER 3, CHLOROPLASTIC"/>
    <property type="match status" value="1"/>
</dbReference>
<name>A0A0W0RUR1_LEGBO</name>
<dbReference type="InterPro" id="IPR003148">
    <property type="entry name" value="RCK_N"/>
</dbReference>
<gene>
    <name evidence="13" type="primary">kefC_1</name>
    <name evidence="13" type="ORF">Lboz_1207</name>
</gene>
<feature type="transmembrane region" description="Helical" evidence="11">
    <location>
        <begin position="147"/>
        <end position="170"/>
    </location>
</feature>
<dbReference type="InterPro" id="IPR004771">
    <property type="entry name" value="K/H_exchanger"/>
</dbReference>
<dbReference type="PANTHER" id="PTHR46157:SF4">
    <property type="entry name" value="K(+) EFFLUX ANTIPORTER 3, CHLOROPLASTIC"/>
    <property type="match status" value="1"/>
</dbReference>
<keyword evidence="10 11" id="KW-0472">Membrane</keyword>
<feature type="transmembrane region" description="Helical" evidence="11">
    <location>
        <begin position="31"/>
        <end position="49"/>
    </location>
</feature>
<dbReference type="GO" id="GO:0006813">
    <property type="term" value="P:potassium ion transport"/>
    <property type="evidence" value="ECO:0007669"/>
    <property type="project" value="UniProtKB-KW"/>
</dbReference>
<evidence type="ECO:0000256" key="1">
    <source>
        <dbReference type="ARBA" id="ARBA00004127"/>
    </source>
</evidence>
<dbReference type="NCBIfam" id="TIGR00932">
    <property type="entry name" value="2a37"/>
    <property type="match status" value="1"/>
</dbReference>
<feature type="transmembrane region" description="Helical" evidence="11">
    <location>
        <begin position="334"/>
        <end position="355"/>
    </location>
</feature>
<keyword evidence="14" id="KW-1185">Reference proteome</keyword>
<dbReference type="STRING" id="447.Lboz_1207"/>
<dbReference type="Gene3D" id="3.40.50.720">
    <property type="entry name" value="NAD(P)-binding Rossmann-like Domain"/>
    <property type="match status" value="1"/>
</dbReference>
<dbReference type="GO" id="GO:0005886">
    <property type="term" value="C:plasma membrane"/>
    <property type="evidence" value="ECO:0007669"/>
    <property type="project" value="TreeGrafter"/>
</dbReference>
<dbReference type="GO" id="GO:0015297">
    <property type="term" value="F:antiporter activity"/>
    <property type="evidence" value="ECO:0007669"/>
    <property type="project" value="UniProtKB-KW"/>
</dbReference>
<reference evidence="13 14" key="1">
    <citation type="submission" date="2015-11" db="EMBL/GenBank/DDBJ databases">
        <title>Genomic analysis of 38 Legionella species identifies large and diverse effector repertoires.</title>
        <authorList>
            <person name="Burstein D."/>
            <person name="Amaro F."/>
            <person name="Zusman T."/>
            <person name="Lifshitz Z."/>
            <person name="Cohen O."/>
            <person name="Gilbert J.A."/>
            <person name="Pupko T."/>
            <person name="Shuman H.A."/>
            <person name="Segal G."/>
        </authorList>
    </citation>
    <scope>NUCLEOTIDE SEQUENCE [LARGE SCALE GENOMIC DNA]</scope>
    <source>
        <strain evidence="13 14">WIGA</strain>
    </source>
</reference>
<protein>
    <submittedName>
        <fullName evidence="13">Potassium:proton antiporter</fullName>
    </submittedName>
</protein>
<dbReference type="EMBL" id="LNXU01000013">
    <property type="protein sequence ID" value="KTC74808.1"/>
    <property type="molecule type" value="Genomic_DNA"/>
</dbReference>
<accession>A0A0W0RUR1</accession>
<keyword evidence="3" id="KW-0813">Transport</keyword>
<evidence type="ECO:0000313" key="13">
    <source>
        <dbReference type="EMBL" id="KTC74808.1"/>
    </source>
</evidence>
<feature type="transmembrane region" description="Helical" evidence="11">
    <location>
        <begin position="223"/>
        <end position="242"/>
    </location>
</feature>
<dbReference type="Pfam" id="PF02254">
    <property type="entry name" value="TrkA_N"/>
    <property type="match status" value="1"/>
</dbReference>
<evidence type="ECO:0000256" key="5">
    <source>
        <dbReference type="ARBA" id="ARBA00022538"/>
    </source>
</evidence>
<dbReference type="PATRIC" id="fig|447.4.peg.1290"/>
<dbReference type="SUPFAM" id="SSF51735">
    <property type="entry name" value="NAD(P)-binding Rossmann-fold domains"/>
    <property type="match status" value="1"/>
</dbReference>
<sequence length="597" mass="66544">MNGHLLLNVFIFLASACIMVPIASRFKLGSVLGYLIVGILIGPFGLKLIGNTQQIMNFGEFGVVMMLFLIGLELEPAMLWKLRKLIVGLGGLQVLLTTSILTAIGLMLGFDWRATLTVSMALSLSSTALVLQMLQEKNLLKTAEGETSFAVLLFQDIAVIPILIIIPLLAQHGNIQVNIHESAFIMHLPRWLYAIFVAGVIGSVILIGHYLSRHLFLIIAKTNLREVFTAFSLALVVGVTLLMESIGVSPALGAFIAGVVLANSQYKHAVDADIQPFKGILLGLFFISVGMAMNFSLFSQKAMLILITVFALITLKAAILYFLGFLFDLSKLQAVGFAFALSQGSEFAFVLFEYAGIIKVISPEYEAFFTLVVALSMLATPFLILLYKRFIIPKFMSFLPEREYDSINERNGIILAGYGRFGQIIGRLLNGENIKITVLEKNAEQIELLRKFGYVGYFGDASRLDLLKSAGAEHAKLLIVAVGNPDANLKIVKLAKQHFPHLKIFVRARNRRHAYELYRVGVDYFIRELFDSSLSMTKEIMKFLGYKHEDIQKKAIAFQRHDEETLIQSFDFFEKESDLINFSRQAKGELERILQSS</sequence>
<dbReference type="Pfam" id="PF00999">
    <property type="entry name" value="Na_H_Exchanger"/>
    <property type="match status" value="1"/>
</dbReference>
<dbReference type="Gene3D" id="1.20.1530.20">
    <property type="match status" value="1"/>
</dbReference>
<feature type="transmembrane region" description="Helical" evidence="11">
    <location>
        <begin position="55"/>
        <end position="74"/>
    </location>
</feature>
<keyword evidence="8 11" id="KW-1133">Transmembrane helix</keyword>
<evidence type="ECO:0000256" key="10">
    <source>
        <dbReference type="ARBA" id="ARBA00023136"/>
    </source>
</evidence>
<evidence type="ECO:0000256" key="6">
    <source>
        <dbReference type="ARBA" id="ARBA00022692"/>
    </source>
</evidence>
<proteinExistence type="inferred from homology"/>
<keyword evidence="4" id="KW-0050">Antiport</keyword>
<dbReference type="GO" id="GO:0008324">
    <property type="term" value="F:monoatomic cation transmembrane transporter activity"/>
    <property type="evidence" value="ECO:0007669"/>
    <property type="project" value="InterPro"/>
</dbReference>
<evidence type="ECO:0000256" key="4">
    <source>
        <dbReference type="ARBA" id="ARBA00022449"/>
    </source>
</evidence>
<evidence type="ECO:0000256" key="2">
    <source>
        <dbReference type="ARBA" id="ARBA00005551"/>
    </source>
</evidence>
<evidence type="ECO:0000256" key="9">
    <source>
        <dbReference type="ARBA" id="ARBA00023065"/>
    </source>
</evidence>
<dbReference type="AlphaFoldDB" id="A0A0W0RUR1"/>
<evidence type="ECO:0000256" key="8">
    <source>
        <dbReference type="ARBA" id="ARBA00022989"/>
    </source>
</evidence>
<evidence type="ECO:0000256" key="11">
    <source>
        <dbReference type="SAM" id="Phobius"/>
    </source>
</evidence>
<feature type="transmembrane region" description="Helical" evidence="11">
    <location>
        <begin position="367"/>
        <end position="387"/>
    </location>
</feature>
<dbReference type="OrthoDB" id="9781411at2"/>
<keyword evidence="9" id="KW-0406">Ion transport</keyword>
<evidence type="ECO:0000259" key="12">
    <source>
        <dbReference type="PROSITE" id="PS51201"/>
    </source>
</evidence>
<dbReference type="InterPro" id="IPR036291">
    <property type="entry name" value="NAD(P)-bd_dom_sf"/>
</dbReference>
<evidence type="ECO:0000313" key="14">
    <source>
        <dbReference type="Proteomes" id="UP000054695"/>
    </source>
</evidence>
<feature type="transmembrane region" description="Helical" evidence="11">
    <location>
        <begin position="116"/>
        <end position="135"/>
    </location>
</feature>
<dbReference type="RefSeq" id="WP_058458875.1">
    <property type="nucleotide sequence ID" value="NZ_CAAAIY010000012.1"/>
</dbReference>
<comment type="similarity">
    <text evidence="2">Belongs to the monovalent cation:proton antiporter 2 (CPA2) transporter (TC 2.A.37) family.</text>
</comment>
<keyword evidence="5" id="KW-0633">Potassium transport</keyword>
<feature type="transmembrane region" description="Helical" evidence="11">
    <location>
        <begin position="304"/>
        <end position="327"/>
    </location>
</feature>
<dbReference type="FunFam" id="3.40.50.720:FF:000036">
    <property type="entry name" value="Glutathione-regulated potassium-efflux system protein KefB"/>
    <property type="match status" value="1"/>
</dbReference>
<comment type="caution">
    <text evidence="13">The sequence shown here is derived from an EMBL/GenBank/DDBJ whole genome shotgun (WGS) entry which is preliminary data.</text>
</comment>
<dbReference type="Proteomes" id="UP000054695">
    <property type="component" value="Unassembled WGS sequence"/>
</dbReference>
<feature type="transmembrane region" description="Helical" evidence="11">
    <location>
        <begin position="190"/>
        <end position="211"/>
    </location>
</feature>
<dbReference type="InterPro" id="IPR038770">
    <property type="entry name" value="Na+/solute_symporter_sf"/>
</dbReference>
<dbReference type="InterPro" id="IPR006153">
    <property type="entry name" value="Cation/H_exchanger_TM"/>
</dbReference>
<comment type="subcellular location">
    <subcellularLocation>
        <location evidence="1">Endomembrane system</location>
        <topology evidence="1">Multi-pass membrane protein</topology>
    </subcellularLocation>
</comment>
<dbReference type="GO" id="GO:1902600">
    <property type="term" value="P:proton transmembrane transport"/>
    <property type="evidence" value="ECO:0007669"/>
    <property type="project" value="InterPro"/>
</dbReference>
<feature type="transmembrane region" description="Helical" evidence="11">
    <location>
        <begin position="86"/>
        <end position="110"/>
    </location>
</feature>